<keyword evidence="1" id="KW-0812">Transmembrane</keyword>
<dbReference type="HOGENOM" id="CLU_2286024_0_0_12"/>
<reference evidence="2" key="1">
    <citation type="submission" date="2013-02" db="EMBL/GenBank/DDBJ databases">
        <title>Comparative genomics of Borrelia species.</title>
        <authorList>
            <person name="Schwan T.G."/>
            <person name="Raffel S.J."/>
            <person name="Porcella S.F."/>
        </authorList>
    </citation>
    <scope>NUCLEOTIDE SEQUENCE</scope>
    <source>
        <strain evidence="2">DOU</strain>
        <plasmid evidence="2">unnamed</plasmid>
    </source>
</reference>
<keyword evidence="2" id="KW-0614">Plasmid</keyword>
<dbReference type="EMBL" id="CP004318">
    <property type="protein sequence ID" value="AHH07494.1"/>
    <property type="molecule type" value="Genomic_DNA"/>
</dbReference>
<gene>
    <name evidence="2" type="ORF">BCD_1428</name>
</gene>
<accession>W5SK35</accession>
<dbReference type="AlphaFoldDB" id="W5SK35"/>
<protein>
    <submittedName>
        <fullName evidence="2">Uncharacterized protein</fullName>
    </submittedName>
</protein>
<evidence type="ECO:0000313" key="2">
    <source>
        <dbReference type="EMBL" id="AHH07494.1"/>
    </source>
</evidence>
<feature type="transmembrane region" description="Helical" evidence="1">
    <location>
        <begin position="6"/>
        <end position="25"/>
    </location>
</feature>
<proteinExistence type="predicted"/>
<keyword evidence="1" id="KW-0472">Membrane</keyword>
<organism evidence="2">
    <name type="scientific">Borrelia crocidurae DOU</name>
    <dbReference type="NCBI Taxonomy" id="1293575"/>
    <lineage>
        <taxon>Bacteria</taxon>
        <taxon>Pseudomonadati</taxon>
        <taxon>Spirochaetota</taxon>
        <taxon>Spirochaetia</taxon>
        <taxon>Spirochaetales</taxon>
        <taxon>Borreliaceae</taxon>
        <taxon>Borrelia</taxon>
    </lineage>
</organism>
<name>W5SK35_9SPIR</name>
<sequence>MVLLMLGINKLIVKFLIIVGLGSLVKKFEKRIFNMKRPYIKKNRDKAIISRGVNFMDIINAPGCIAEGRDTTTILKICRLKDIHISVASNWIFLILNMNQL</sequence>
<geneLocation type="plasmid" evidence="2">
    <name>unnamed</name>
</geneLocation>
<evidence type="ECO:0000256" key="1">
    <source>
        <dbReference type="SAM" id="Phobius"/>
    </source>
</evidence>
<keyword evidence="1" id="KW-1133">Transmembrane helix</keyword>